<dbReference type="InParanoid" id="A0A1J7JH15"/>
<dbReference type="OrthoDB" id="2562973at2759"/>
<evidence type="ECO:0000256" key="2">
    <source>
        <dbReference type="SAM" id="Phobius"/>
    </source>
</evidence>
<keyword evidence="2" id="KW-0472">Membrane</keyword>
<evidence type="ECO:0000259" key="3">
    <source>
        <dbReference type="Pfam" id="PF22693"/>
    </source>
</evidence>
<reference evidence="4 5" key="1">
    <citation type="submission" date="2016-10" db="EMBL/GenBank/DDBJ databases">
        <title>Draft genome sequence of Coniochaeta ligniaria NRRL30616, a lignocellulolytic fungus for bioabatement of inhibitors in plant biomass hydrolysates.</title>
        <authorList>
            <consortium name="DOE Joint Genome Institute"/>
            <person name="Jimenez D.J."/>
            <person name="Hector R.E."/>
            <person name="Riley R."/>
            <person name="Sun H."/>
            <person name="Grigoriev I.V."/>
            <person name="Van Elsas J.D."/>
            <person name="Nichols N.N."/>
        </authorList>
    </citation>
    <scope>NUCLEOTIDE SEQUENCE [LARGE SCALE GENOMIC DNA]</scope>
    <source>
        <strain evidence="4 5">NRRL 30616</strain>
    </source>
</reference>
<proteinExistence type="predicted"/>
<organism evidence="4 5">
    <name type="scientific">Coniochaeta ligniaria NRRL 30616</name>
    <dbReference type="NCBI Taxonomy" id="1408157"/>
    <lineage>
        <taxon>Eukaryota</taxon>
        <taxon>Fungi</taxon>
        <taxon>Dikarya</taxon>
        <taxon>Ascomycota</taxon>
        <taxon>Pezizomycotina</taxon>
        <taxon>Sordariomycetes</taxon>
        <taxon>Sordariomycetidae</taxon>
        <taxon>Coniochaetales</taxon>
        <taxon>Coniochaetaceae</taxon>
        <taxon>Coniochaeta</taxon>
    </lineage>
</organism>
<sequence>MEQLRPDLTIKDRSAEEFKVDKTGFKVQEELDASQFAATDASPAKFTSQMDESDWDAVLRNCSLLYGWKINKKTNKIERATTPAFRLKSKAPVLTPALPPPQPASPATPSQPKAIENSPSTNTDSSSVAGDNPDTPTTSVSGAEDAVVPTEPVPEPALTAEDIAGTIPAKLGAIPSYVVNDQSKIQITTVSSEFQESMAKNHFDSTSVEASVSGGYAGFSVGVTGGYASENSSKNVNTNKTFSKRMIGNYMFPRVSVFLRPEDLEPTPELKQALLLVQSTKDINNLRKLYSTFGHLFCHAVTLGGCLQTTKVVTGDQQSTETEEKEAFKASVGVAFSTPIGVGGSVKTSHENSDSTATFKSKTNTSESMAFEATGGNSILAANPPAWSNSVADFNNWRVINQTELTPVVDAIAAMTGFGEVKSWFLSAVPKLSQYFVVPDSRTLHVRFKVGTQDSSFNHITGRTDQAYLGVDPERPPKPIQMSLERLAPETDIHANVRGFWMFKTVDLTYTTRQVDVHKTDAMFFPHCVQAPVLMFPGGKEVGTSQDKQLMQTVWRLEVAQGYSLGPNSLVCIKSCSPVRSAPDKPPQQADLALTVYRNAQGAFMPAITSTDEPCYWRLRRVSDTSTSPTKAEQESFKHGETFRLTWSFSDQAAGYRDYAQDTYGRRSYLRPDDVVADTLCLKMPYPRFEKSADNAGISLVMSAALTTEPVVQSFKVRRTKDEGVGPDKDVNYNLFDVPFRMDYVGNDGVGDAADFMNVVTDAHEERTETHTWDGRGNNPYSLVPFGSPAAMLAGVLLGPAALPVAGMAAILSGIIGF</sequence>
<feature type="compositionally biased region" description="Pro residues" evidence="1">
    <location>
        <begin position="97"/>
        <end position="106"/>
    </location>
</feature>
<feature type="domain" description="MACPF-like" evidence="3">
    <location>
        <begin position="231"/>
        <end position="410"/>
    </location>
</feature>
<dbReference type="InterPro" id="IPR054586">
    <property type="entry name" value="MACPF_1_fungal"/>
</dbReference>
<dbReference type="Pfam" id="PF22693">
    <property type="entry name" value="MACPF_1"/>
    <property type="match status" value="1"/>
</dbReference>
<keyword evidence="2" id="KW-1133">Transmembrane helix</keyword>
<feature type="compositionally biased region" description="Polar residues" evidence="1">
    <location>
        <begin position="117"/>
        <end position="141"/>
    </location>
</feature>
<gene>
    <name evidence="4" type="ORF">CONLIGDRAFT_617447</name>
</gene>
<keyword evidence="2" id="KW-0812">Transmembrane</keyword>
<evidence type="ECO:0000313" key="4">
    <source>
        <dbReference type="EMBL" id="OIW28572.1"/>
    </source>
</evidence>
<dbReference type="EMBL" id="KV875098">
    <property type="protein sequence ID" value="OIW28572.1"/>
    <property type="molecule type" value="Genomic_DNA"/>
</dbReference>
<evidence type="ECO:0000256" key="1">
    <source>
        <dbReference type="SAM" id="MobiDB-lite"/>
    </source>
</evidence>
<evidence type="ECO:0000313" key="5">
    <source>
        <dbReference type="Proteomes" id="UP000182658"/>
    </source>
</evidence>
<keyword evidence="5" id="KW-1185">Reference proteome</keyword>
<name>A0A1J7JH15_9PEZI</name>
<dbReference type="AlphaFoldDB" id="A0A1J7JH15"/>
<dbReference type="STRING" id="1408157.A0A1J7JH15"/>
<dbReference type="Proteomes" id="UP000182658">
    <property type="component" value="Unassembled WGS sequence"/>
</dbReference>
<feature type="transmembrane region" description="Helical" evidence="2">
    <location>
        <begin position="790"/>
        <end position="816"/>
    </location>
</feature>
<feature type="region of interest" description="Disordered" evidence="1">
    <location>
        <begin position="88"/>
        <end position="150"/>
    </location>
</feature>
<protein>
    <recommendedName>
        <fullName evidence="3">MACPF-like domain-containing protein</fullName>
    </recommendedName>
</protein>
<accession>A0A1J7JH15</accession>